<accession>A0A563VXA3</accession>
<protein>
    <submittedName>
        <fullName evidence="5">Extracellular ligand-binding receptor</fullName>
    </submittedName>
</protein>
<keyword evidence="3" id="KW-0472">Membrane</keyword>
<reference evidence="5 6" key="1">
    <citation type="submission" date="2019-01" db="EMBL/GenBank/DDBJ databases">
        <authorList>
            <person name="Brito A."/>
        </authorList>
    </citation>
    <scope>NUCLEOTIDE SEQUENCE [LARGE SCALE GENOMIC DNA]</scope>
    <source>
        <strain evidence="5">1</strain>
    </source>
</reference>
<gene>
    <name evidence="5" type="ORF">H1P_400007</name>
</gene>
<sequence length="489" mass="53865">MNQQKNRFMSNQKIENKRIILILFLFLIVGIAGITIAFVRVEKNTFAARLGIDKQKTTTKTSSINSEAKVEELWSQGNQVLIAAKNNINKLEGIRAYSRENYKQAQAKFMISLENDSNDPETLIYLNNSKAVVQGNEVTIAVSVPIGGNLNVAQEILRGVAQAQNQFNSNQENKNRLLKVIIANDNNNPELAQEIATKFVQEEEIIAVVGHNASDSSIAAAPIYQEGGLVMITPTSSAKSLTEIGNYIYRTTPSTRALADKLAGYIVNTARKTNITICADEQAKASVSFKNDLTWAVYQYGGVVNGVKCNFSAMDFNPTKVPPQAISNGADALVLAPSLRYLDQAIEVARANQQQLPLFGSHTVFKYNTLKQGQMSVNGLVLPVAWYPKSSENSSFVENAQKLWKETGSWRTAMAYDATQVIIQALQSTDSSRQQIQKVIDNPEFVAQGSSESIRFMQNGDRLARGVLVRVEPGERSGTGYDFAYLESN</sequence>
<evidence type="ECO:0000313" key="5">
    <source>
        <dbReference type="EMBL" id="VEP16051.1"/>
    </source>
</evidence>
<dbReference type="AlphaFoldDB" id="A0A563VXA3"/>
<feature type="domain" description="Leucine-binding protein" evidence="4">
    <location>
        <begin position="137"/>
        <end position="431"/>
    </location>
</feature>
<evidence type="ECO:0000259" key="4">
    <source>
        <dbReference type="Pfam" id="PF13458"/>
    </source>
</evidence>
<dbReference type="Proteomes" id="UP000320055">
    <property type="component" value="Unassembled WGS sequence"/>
</dbReference>
<keyword evidence="2" id="KW-0732">Signal</keyword>
<dbReference type="Gene3D" id="3.40.50.2300">
    <property type="match status" value="2"/>
</dbReference>
<name>A0A563VXA3_9CYAN</name>
<organism evidence="5 6">
    <name type="scientific">Hyella patelloides LEGE 07179</name>
    <dbReference type="NCBI Taxonomy" id="945734"/>
    <lineage>
        <taxon>Bacteria</taxon>
        <taxon>Bacillati</taxon>
        <taxon>Cyanobacteriota</taxon>
        <taxon>Cyanophyceae</taxon>
        <taxon>Pleurocapsales</taxon>
        <taxon>Hyellaceae</taxon>
        <taxon>Hyella</taxon>
    </lineage>
</organism>
<dbReference type="PANTHER" id="PTHR30483:SF6">
    <property type="entry name" value="PERIPLASMIC BINDING PROTEIN OF ABC TRANSPORTER FOR NATURAL AMINO ACIDS"/>
    <property type="match status" value="1"/>
</dbReference>
<dbReference type="InterPro" id="IPR028082">
    <property type="entry name" value="Peripla_BP_I"/>
</dbReference>
<proteinExistence type="inferred from homology"/>
<keyword evidence="3" id="KW-0812">Transmembrane</keyword>
<dbReference type="SUPFAM" id="SSF53822">
    <property type="entry name" value="Periplasmic binding protein-like I"/>
    <property type="match status" value="1"/>
</dbReference>
<evidence type="ECO:0000256" key="2">
    <source>
        <dbReference type="ARBA" id="ARBA00022729"/>
    </source>
</evidence>
<dbReference type="PANTHER" id="PTHR30483">
    <property type="entry name" value="LEUCINE-SPECIFIC-BINDING PROTEIN"/>
    <property type="match status" value="1"/>
</dbReference>
<dbReference type="CDD" id="cd06268">
    <property type="entry name" value="PBP1_ABC_transporter_LIVBP-like"/>
    <property type="match status" value="1"/>
</dbReference>
<dbReference type="InterPro" id="IPR028081">
    <property type="entry name" value="Leu-bd"/>
</dbReference>
<dbReference type="EMBL" id="CAACVJ010000335">
    <property type="protein sequence ID" value="VEP16051.1"/>
    <property type="molecule type" value="Genomic_DNA"/>
</dbReference>
<comment type="similarity">
    <text evidence="1">Belongs to the leucine-binding protein family.</text>
</comment>
<dbReference type="InterPro" id="IPR051010">
    <property type="entry name" value="BCAA_transport"/>
</dbReference>
<dbReference type="Pfam" id="PF13458">
    <property type="entry name" value="Peripla_BP_6"/>
    <property type="match status" value="1"/>
</dbReference>
<evidence type="ECO:0000256" key="3">
    <source>
        <dbReference type="SAM" id="Phobius"/>
    </source>
</evidence>
<keyword evidence="6" id="KW-1185">Reference proteome</keyword>
<evidence type="ECO:0000313" key="6">
    <source>
        <dbReference type="Proteomes" id="UP000320055"/>
    </source>
</evidence>
<keyword evidence="3" id="KW-1133">Transmembrane helix</keyword>
<evidence type="ECO:0000256" key="1">
    <source>
        <dbReference type="ARBA" id="ARBA00010062"/>
    </source>
</evidence>
<keyword evidence="5" id="KW-0675">Receptor</keyword>
<feature type="transmembrane region" description="Helical" evidence="3">
    <location>
        <begin position="20"/>
        <end position="39"/>
    </location>
</feature>